<feature type="coiled-coil region" evidence="2">
    <location>
        <begin position="85"/>
        <end position="126"/>
    </location>
</feature>
<dbReference type="OrthoDB" id="6125938at2759"/>
<dbReference type="KEGG" id="cvn:111105102"/>
<keyword evidence="5" id="KW-1185">Reference proteome</keyword>
<dbReference type="GeneID" id="111105102"/>
<protein>
    <submittedName>
        <fullName evidence="6">Uncharacterized protein LOC111105102</fullName>
    </submittedName>
</protein>
<dbReference type="InterPro" id="IPR036956">
    <property type="entry name" value="Impact_N_sf"/>
</dbReference>
<dbReference type="Pfam" id="PF01205">
    <property type="entry name" value="Impact_N"/>
    <property type="match status" value="1"/>
</dbReference>
<reference evidence="6" key="1">
    <citation type="submission" date="2025-08" db="UniProtKB">
        <authorList>
            <consortium name="RefSeq"/>
        </authorList>
    </citation>
    <scope>IDENTIFICATION</scope>
    <source>
        <tissue evidence="6">Whole sample</tissue>
    </source>
</reference>
<name>A0A8B8AWA7_CRAVI</name>
<feature type="domain" description="Impact N-terminal" evidence="4">
    <location>
        <begin position="300"/>
        <end position="399"/>
    </location>
</feature>
<organism evidence="5 6">
    <name type="scientific">Crassostrea virginica</name>
    <name type="common">Eastern oyster</name>
    <dbReference type="NCBI Taxonomy" id="6565"/>
    <lineage>
        <taxon>Eukaryota</taxon>
        <taxon>Metazoa</taxon>
        <taxon>Spiralia</taxon>
        <taxon>Lophotrochozoa</taxon>
        <taxon>Mollusca</taxon>
        <taxon>Bivalvia</taxon>
        <taxon>Autobranchia</taxon>
        <taxon>Pteriomorphia</taxon>
        <taxon>Ostreida</taxon>
        <taxon>Ostreoidea</taxon>
        <taxon>Ostreidae</taxon>
        <taxon>Crassostrea</taxon>
    </lineage>
</organism>
<evidence type="ECO:0000313" key="6">
    <source>
        <dbReference type="RefSeq" id="XP_022294983.1"/>
    </source>
</evidence>
<dbReference type="PANTHER" id="PTHR16301">
    <property type="entry name" value="IMPACT-RELATED"/>
    <property type="match status" value="1"/>
</dbReference>
<dbReference type="RefSeq" id="XP_022294983.1">
    <property type="nucleotide sequence ID" value="XM_022439275.1"/>
</dbReference>
<dbReference type="GO" id="GO:0005737">
    <property type="term" value="C:cytoplasm"/>
    <property type="evidence" value="ECO:0007669"/>
    <property type="project" value="TreeGrafter"/>
</dbReference>
<evidence type="ECO:0000256" key="2">
    <source>
        <dbReference type="SAM" id="Coils"/>
    </source>
</evidence>
<proteinExistence type="inferred from homology"/>
<dbReference type="InterPro" id="IPR001498">
    <property type="entry name" value="Impact_N"/>
</dbReference>
<dbReference type="SUPFAM" id="SSF54211">
    <property type="entry name" value="Ribosomal protein S5 domain 2-like"/>
    <property type="match status" value="1"/>
</dbReference>
<dbReference type="PANTHER" id="PTHR16301:SF25">
    <property type="entry name" value="PROTEIN IMPACT"/>
    <property type="match status" value="1"/>
</dbReference>
<dbReference type="Proteomes" id="UP000694844">
    <property type="component" value="Chromosome 7"/>
</dbReference>
<comment type="similarity">
    <text evidence="1">Belongs to the IMPACT family.</text>
</comment>
<dbReference type="Gene3D" id="3.30.230.30">
    <property type="entry name" value="Impact, N-terminal domain"/>
    <property type="match status" value="1"/>
</dbReference>
<dbReference type="AlphaFoldDB" id="A0A8B8AWA7"/>
<dbReference type="GO" id="GO:0140469">
    <property type="term" value="P:GCN2-mediated signaling"/>
    <property type="evidence" value="ECO:0007669"/>
    <property type="project" value="TreeGrafter"/>
</dbReference>
<evidence type="ECO:0000256" key="3">
    <source>
        <dbReference type="SAM" id="MobiDB-lite"/>
    </source>
</evidence>
<keyword evidence="2" id="KW-0175">Coiled coil</keyword>
<dbReference type="Gene3D" id="3.30.70.1820">
    <property type="entry name" value="L1 transposable element, RRM domain"/>
    <property type="match status" value="1"/>
</dbReference>
<accession>A0A8B8AWA7</accession>
<gene>
    <name evidence="6" type="primary">LOC111105102</name>
</gene>
<evidence type="ECO:0000259" key="4">
    <source>
        <dbReference type="Pfam" id="PF01205"/>
    </source>
</evidence>
<dbReference type="InterPro" id="IPR023582">
    <property type="entry name" value="Impact"/>
</dbReference>
<sequence>MASEGELISRKLRNKTGSTGGSTGGADRQMSAIQDSLRTITGKLDGIGQLKQSIETINKDLWDEDGLDERIKYIGQQYENNSSEVETLRQENSYLRKELQVLKSVVINLDRRVSQQESEITDLKGRSMRDNILIHGLEEEENEDLSKRVPMLIKEHLQLDDVGFIRIHRNGPRFQGSARPRSITGKLKNPSDKDRVLNAIRQKRETSRQSDMPFFITPQTPLQVNETKKKLQEMNTKYREENVKTKIIGNKLVFPNGNVYRDRVQPPRAEDILTMDEEEIERLEETVVVKGEEITQEGNTFKGLASTVQTYAHIKNLYKKVLRDPEYACANHNILAYRFKDSEGRVHDGYCDNGEYGAGRRMLKALADQGILNAAVIVSRRLGKHLGPRRFEIMNKLALSAAAKL</sequence>
<evidence type="ECO:0000256" key="1">
    <source>
        <dbReference type="ARBA" id="ARBA00007665"/>
    </source>
</evidence>
<evidence type="ECO:0000313" key="5">
    <source>
        <dbReference type="Proteomes" id="UP000694844"/>
    </source>
</evidence>
<dbReference type="InterPro" id="IPR020568">
    <property type="entry name" value="Ribosomal_Su5_D2-typ_SF"/>
</dbReference>
<feature type="region of interest" description="Disordered" evidence="3">
    <location>
        <begin position="1"/>
        <end position="30"/>
    </location>
</feature>
<dbReference type="GO" id="GO:0006446">
    <property type="term" value="P:regulation of translational initiation"/>
    <property type="evidence" value="ECO:0007669"/>
    <property type="project" value="TreeGrafter"/>
</dbReference>